<proteinExistence type="predicted"/>
<dbReference type="CDD" id="cd03801">
    <property type="entry name" value="GT4_PimA-like"/>
    <property type="match status" value="1"/>
</dbReference>
<dbReference type="InterPro" id="IPR001296">
    <property type="entry name" value="Glyco_trans_1"/>
</dbReference>
<dbReference type="Pfam" id="PF00534">
    <property type="entry name" value="Glycos_transf_1"/>
    <property type="match status" value="1"/>
</dbReference>
<dbReference type="InterPro" id="IPR028098">
    <property type="entry name" value="Glyco_trans_4-like_N"/>
</dbReference>
<evidence type="ECO:0000313" key="3">
    <source>
        <dbReference type="EMBL" id="GAD00784.1"/>
    </source>
</evidence>
<keyword evidence="4" id="KW-1185">Reference proteome</keyword>
<dbReference type="SUPFAM" id="SSF53756">
    <property type="entry name" value="UDP-Glycosyltransferase/glycogen phosphorylase"/>
    <property type="match status" value="1"/>
</dbReference>
<dbReference type="AlphaFoldDB" id="R9PHC3"/>
<evidence type="ECO:0000259" key="2">
    <source>
        <dbReference type="Pfam" id="PF13439"/>
    </source>
</evidence>
<protein>
    <submittedName>
        <fullName evidence="3">Glycosyltransferase</fullName>
        <ecNumber evidence="3">2.4.1.-</ecNumber>
    </submittedName>
</protein>
<dbReference type="EC" id="2.4.1.-" evidence="3"/>
<keyword evidence="3" id="KW-0328">Glycosyltransferase</keyword>
<dbReference type="RefSeq" id="WP_016400552.1">
    <property type="nucleotide sequence ID" value="NZ_BARX01000004.1"/>
</dbReference>
<dbReference type="PANTHER" id="PTHR45947">
    <property type="entry name" value="SULFOQUINOVOSYL TRANSFERASE SQD2"/>
    <property type="match status" value="1"/>
</dbReference>
<gene>
    <name evidence="3" type="ORF">AALB_0864</name>
</gene>
<dbReference type="EMBL" id="BARX01000004">
    <property type="protein sequence ID" value="GAD00784.1"/>
    <property type="molecule type" value="Genomic_DNA"/>
</dbReference>
<dbReference type="PANTHER" id="PTHR45947:SF3">
    <property type="entry name" value="SULFOQUINOVOSYL TRANSFERASE SQD2"/>
    <property type="match status" value="1"/>
</dbReference>
<dbReference type="Proteomes" id="UP000014461">
    <property type="component" value="Unassembled WGS sequence"/>
</dbReference>
<comment type="caution">
    <text evidence="3">The sequence shown here is derived from an EMBL/GenBank/DDBJ whole genome shotgun (WGS) entry which is preliminary data.</text>
</comment>
<dbReference type="STRING" id="1331007.AALB_0864"/>
<dbReference type="GO" id="GO:0016757">
    <property type="term" value="F:glycosyltransferase activity"/>
    <property type="evidence" value="ECO:0007669"/>
    <property type="project" value="UniProtKB-KW"/>
</dbReference>
<dbReference type="OrthoDB" id="9768937at2"/>
<evidence type="ECO:0000313" key="4">
    <source>
        <dbReference type="Proteomes" id="UP000014461"/>
    </source>
</evidence>
<dbReference type="Pfam" id="PF13439">
    <property type="entry name" value="Glyco_transf_4"/>
    <property type="match status" value="1"/>
</dbReference>
<accession>R9PHC3</accession>
<evidence type="ECO:0000259" key="1">
    <source>
        <dbReference type="Pfam" id="PF00534"/>
    </source>
</evidence>
<sequence length="352" mass="39777">MQAYHHGEIVPQAHSVWLFIDSQTVGGIESHVFNLALALHQRGHAVCVVFWKAYIKPHPMLSQLEQAQVPWLILDGAIASLLHAVNNFSPRLVHSHGYKASLVGRVLRCIKPIKLVSSYHAGEISQGRLACYDWLDRNTACLSQARIAISRDIAKRVAASSMIVNNFVQVPPFVSTLKSRRHKRRLTIGFVGRLTEVKGPDRFYQLAKAMPELNFVVFGEGALLPSDEHKNLSNLRLRGKQNSMDTCWQELDLLCMPSRNEGLPLASLEAMSRGIPVIATNVGALSELIKHQQNGFILEGFEVEQWRKVIKRWQQNADFQYQLAKQARQTIIERYSPEAIIPQFEKVYSQLA</sequence>
<feature type="domain" description="Glycosyltransferase subfamily 4-like N-terminal" evidence="2">
    <location>
        <begin position="25"/>
        <end position="159"/>
    </location>
</feature>
<dbReference type="Gene3D" id="3.40.50.2000">
    <property type="entry name" value="Glycogen Phosphorylase B"/>
    <property type="match status" value="2"/>
</dbReference>
<feature type="domain" description="Glycosyl transferase family 1" evidence="1">
    <location>
        <begin position="181"/>
        <end position="329"/>
    </location>
</feature>
<dbReference type="InterPro" id="IPR050194">
    <property type="entry name" value="Glycosyltransferase_grp1"/>
</dbReference>
<organism evidence="3 4">
    <name type="scientific">Agarivorans albus MKT 106</name>
    <dbReference type="NCBI Taxonomy" id="1331007"/>
    <lineage>
        <taxon>Bacteria</taxon>
        <taxon>Pseudomonadati</taxon>
        <taxon>Pseudomonadota</taxon>
        <taxon>Gammaproteobacteria</taxon>
        <taxon>Alteromonadales</taxon>
        <taxon>Alteromonadaceae</taxon>
        <taxon>Agarivorans</taxon>
    </lineage>
</organism>
<name>R9PHC3_AGAAL</name>
<keyword evidence="3" id="KW-0808">Transferase</keyword>
<reference evidence="3" key="1">
    <citation type="journal article" date="2013" name="Genome Announc.">
        <title>Draft Genome Sequence of Agarivorans albus Strain MKT 106T, an Agarolytic Marine Bacterium.</title>
        <authorList>
            <person name="Yasuike M."/>
            <person name="Nakamura Y."/>
            <person name="Kai W."/>
            <person name="Fujiwara A."/>
            <person name="Fukui Y."/>
            <person name="Satomi M."/>
            <person name="Sano M."/>
        </authorList>
    </citation>
    <scope>NUCLEOTIDE SEQUENCE [LARGE SCALE GENOMIC DNA]</scope>
</reference>